<reference evidence="7" key="1">
    <citation type="journal article" date="2013" name="Nature">
        <title>Draft genome of the wheat A-genome progenitor Triticum urartu.</title>
        <authorList>
            <person name="Ling H.Q."/>
            <person name="Zhao S."/>
            <person name="Liu D."/>
            <person name="Wang J."/>
            <person name="Sun H."/>
            <person name="Zhang C."/>
            <person name="Fan H."/>
            <person name="Li D."/>
            <person name="Dong L."/>
            <person name="Tao Y."/>
            <person name="Gao C."/>
            <person name="Wu H."/>
            <person name="Li Y."/>
            <person name="Cui Y."/>
            <person name="Guo X."/>
            <person name="Zheng S."/>
            <person name="Wang B."/>
            <person name="Yu K."/>
            <person name="Liang Q."/>
            <person name="Yang W."/>
            <person name="Lou X."/>
            <person name="Chen J."/>
            <person name="Feng M."/>
            <person name="Jian J."/>
            <person name="Zhang X."/>
            <person name="Luo G."/>
            <person name="Jiang Y."/>
            <person name="Liu J."/>
            <person name="Wang Z."/>
            <person name="Sha Y."/>
            <person name="Zhang B."/>
            <person name="Wu H."/>
            <person name="Tang D."/>
            <person name="Shen Q."/>
            <person name="Xue P."/>
            <person name="Zou S."/>
            <person name="Wang X."/>
            <person name="Liu X."/>
            <person name="Wang F."/>
            <person name="Yang Y."/>
            <person name="An X."/>
            <person name="Dong Z."/>
            <person name="Zhang K."/>
            <person name="Zhang X."/>
            <person name="Luo M.C."/>
            <person name="Dvorak J."/>
            <person name="Tong Y."/>
            <person name="Wang J."/>
            <person name="Yang H."/>
            <person name="Li Z."/>
            <person name="Wang D."/>
            <person name="Zhang A."/>
            <person name="Wang J."/>
        </authorList>
    </citation>
    <scope>NUCLEOTIDE SEQUENCE</scope>
    <source>
        <strain evidence="7">cv. G1812</strain>
    </source>
</reference>
<keyword evidence="1 4" id="KW-0732">Signal</keyword>
<dbReference type="Gramene" id="TuG1812G0700000963.01.T01">
    <property type="protein sequence ID" value="TuG1812G0700000963.01.T01"/>
    <property type="gene ID" value="TuG1812G0700000963.01"/>
</dbReference>
<organism evidence="6 7">
    <name type="scientific">Triticum urartu</name>
    <name type="common">Red wild einkorn</name>
    <name type="synonym">Crithodium urartu</name>
    <dbReference type="NCBI Taxonomy" id="4572"/>
    <lineage>
        <taxon>Eukaryota</taxon>
        <taxon>Viridiplantae</taxon>
        <taxon>Streptophyta</taxon>
        <taxon>Embryophyta</taxon>
        <taxon>Tracheophyta</taxon>
        <taxon>Spermatophyta</taxon>
        <taxon>Magnoliopsida</taxon>
        <taxon>Liliopsida</taxon>
        <taxon>Poales</taxon>
        <taxon>Poaceae</taxon>
        <taxon>BOP clade</taxon>
        <taxon>Pooideae</taxon>
        <taxon>Triticodae</taxon>
        <taxon>Triticeae</taxon>
        <taxon>Triticinae</taxon>
        <taxon>Triticum</taxon>
    </lineage>
</organism>
<dbReference type="Proteomes" id="UP000015106">
    <property type="component" value="Chromosome 7"/>
</dbReference>
<reference evidence="6" key="3">
    <citation type="submission" date="2022-06" db="UniProtKB">
        <authorList>
            <consortium name="EnsemblPlants"/>
        </authorList>
    </citation>
    <scope>IDENTIFICATION</scope>
</reference>
<evidence type="ECO:0000256" key="1">
    <source>
        <dbReference type="ARBA" id="ARBA00022729"/>
    </source>
</evidence>
<evidence type="ECO:0000256" key="4">
    <source>
        <dbReference type="SAM" id="SignalP"/>
    </source>
</evidence>
<keyword evidence="2" id="KW-0677">Repeat</keyword>
<dbReference type="AlphaFoldDB" id="A0A8R7QYQ0"/>
<dbReference type="Gene3D" id="3.30.200.20">
    <property type="entry name" value="Phosphorylase Kinase, domain 1"/>
    <property type="match status" value="1"/>
</dbReference>
<proteinExistence type="predicted"/>
<feature type="domain" description="Gnk2-homologous" evidence="5">
    <location>
        <begin position="19"/>
        <end position="123"/>
    </location>
</feature>
<dbReference type="InterPro" id="IPR038408">
    <property type="entry name" value="GNK2_sf"/>
</dbReference>
<name>A0A8R7QYQ0_TRIUA</name>
<keyword evidence="7" id="KW-1185">Reference proteome</keyword>
<feature type="domain" description="Gnk2-homologous" evidence="5">
    <location>
        <begin position="144"/>
        <end position="251"/>
    </location>
</feature>
<evidence type="ECO:0000256" key="3">
    <source>
        <dbReference type="SAM" id="Phobius"/>
    </source>
</evidence>
<dbReference type="EnsemblPlants" id="TuG1812G0700000963.01.T01">
    <property type="protein sequence ID" value="TuG1812G0700000963.01.T01"/>
    <property type="gene ID" value="TuG1812G0700000963.01"/>
</dbReference>
<dbReference type="PANTHER" id="PTHR32099:SF42">
    <property type="entry name" value="CYSTEINE-RICH RECEPTOR-LIKE PROTEIN KINASE 9-RELATED"/>
    <property type="match status" value="1"/>
</dbReference>
<keyword evidence="3" id="KW-0812">Transmembrane</keyword>
<feature type="signal peptide" evidence="4">
    <location>
        <begin position="1"/>
        <end position="17"/>
    </location>
</feature>
<evidence type="ECO:0000313" key="6">
    <source>
        <dbReference type="EnsemblPlants" id="TuG1812G0700000963.01.T01"/>
    </source>
</evidence>
<keyword evidence="3" id="KW-1133">Transmembrane helix</keyword>
<reference evidence="6" key="2">
    <citation type="submission" date="2018-03" db="EMBL/GenBank/DDBJ databases">
        <title>The Triticum urartu genome reveals the dynamic nature of wheat genome evolution.</title>
        <authorList>
            <person name="Ling H."/>
            <person name="Ma B."/>
            <person name="Shi X."/>
            <person name="Liu H."/>
            <person name="Dong L."/>
            <person name="Sun H."/>
            <person name="Cao Y."/>
            <person name="Gao Q."/>
            <person name="Zheng S."/>
            <person name="Li Y."/>
            <person name="Yu Y."/>
            <person name="Du H."/>
            <person name="Qi M."/>
            <person name="Li Y."/>
            <person name="Yu H."/>
            <person name="Cui Y."/>
            <person name="Wang N."/>
            <person name="Chen C."/>
            <person name="Wu H."/>
            <person name="Zhao Y."/>
            <person name="Zhang J."/>
            <person name="Li Y."/>
            <person name="Zhou W."/>
            <person name="Zhang B."/>
            <person name="Hu W."/>
            <person name="Eijk M."/>
            <person name="Tang J."/>
            <person name="Witsenboer H."/>
            <person name="Zhao S."/>
            <person name="Li Z."/>
            <person name="Zhang A."/>
            <person name="Wang D."/>
            <person name="Liang C."/>
        </authorList>
    </citation>
    <scope>NUCLEOTIDE SEQUENCE [LARGE SCALE GENOMIC DNA]</scope>
    <source>
        <strain evidence="6">cv. G1812</strain>
    </source>
</reference>
<evidence type="ECO:0000259" key="5">
    <source>
        <dbReference type="PROSITE" id="PS51473"/>
    </source>
</evidence>
<sequence>MIISLLLILGFEPFVAAVNPLTQICYYRDSHMNESTYRENLELLSTALFSSASSTRTNLAKGFVGTDQDHIYGVVVCRGDGVVDACPSCITTAFQDVWRVCTNHKEAHILYKDCIVHISAKDLIYDSTVVLNRLLVFTDTTKHNMDPNIPSEVSAKYTDVSIDGNIKVLLQETAKQAAYNSTMMYATGRMDVYSTIPLLYSLAQCSLDLPPNDCWDCLDNIRSAAKSFFYQQRGEWIAGVWCNFRYSTYQFYEGQPMQHITLSGAVDPTINMPARNIIKVLIITTVALLLASFFCFIVWLGLVKRHIKGLLSLLNLGKLSSQEDEELVWGIGRSPEFKLFDFSEVSNATNNFSDENKLGQGGFGPVYKVKEHIYYSCKQREQNGISLR</sequence>
<dbReference type="InterPro" id="IPR002902">
    <property type="entry name" value="GNK2"/>
</dbReference>
<dbReference type="PROSITE" id="PS51473">
    <property type="entry name" value="GNK2"/>
    <property type="match status" value="2"/>
</dbReference>
<evidence type="ECO:0000256" key="2">
    <source>
        <dbReference type="ARBA" id="ARBA00022737"/>
    </source>
</evidence>
<dbReference type="Pfam" id="PF01657">
    <property type="entry name" value="Stress-antifung"/>
    <property type="match status" value="2"/>
</dbReference>
<dbReference type="CDD" id="cd23509">
    <property type="entry name" value="Gnk2-like"/>
    <property type="match status" value="2"/>
</dbReference>
<keyword evidence="3" id="KW-0472">Membrane</keyword>
<feature type="transmembrane region" description="Helical" evidence="3">
    <location>
        <begin position="280"/>
        <end position="302"/>
    </location>
</feature>
<accession>A0A8R7QYQ0</accession>
<dbReference type="Gene3D" id="3.30.430.20">
    <property type="entry name" value="Gnk2 domain, C-X8-C-X2-C motif"/>
    <property type="match status" value="2"/>
</dbReference>
<dbReference type="SUPFAM" id="SSF56112">
    <property type="entry name" value="Protein kinase-like (PK-like)"/>
    <property type="match status" value="1"/>
</dbReference>
<feature type="chain" id="PRO_5035899440" description="Gnk2-homologous domain-containing protein" evidence="4">
    <location>
        <begin position="18"/>
        <end position="388"/>
    </location>
</feature>
<dbReference type="PANTHER" id="PTHR32099">
    <property type="entry name" value="CYSTEINE-RICH REPEAT SECRETORY PROTEIN"/>
    <property type="match status" value="1"/>
</dbReference>
<evidence type="ECO:0000313" key="7">
    <source>
        <dbReference type="Proteomes" id="UP000015106"/>
    </source>
</evidence>
<protein>
    <recommendedName>
        <fullName evidence="5">Gnk2-homologous domain-containing protein</fullName>
    </recommendedName>
</protein>
<dbReference type="InterPro" id="IPR011009">
    <property type="entry name" value="Kinase-like_dom_sf"/>
</dbReference>